<dbReference type="InterPro" id="IPR007709">
    <property type="entry name" value="N-FG_amidohydro"/>
</dbReference>
<dbReference type="SUPFAM" id="SSF53187">
    <property type="entry name" value="Zn-dependent exopeptidases"/>
    <property type="match status" value="1"/>
</dbReference>
<comment type="caution">
    <text evidence="1">The sequence shown here is derived from an EMBL/GenBank/DDBJ whole genome shotgun (WGS) entry which is preliminary data.</text>
</comment>
<evidence type="ECO:0008006" key="3">
    <source>
        <dbReference type="Google" id="ProtNLM"/>
    </source>
</evidence>
<keyword evidence="2" id="KW-1185">Reference proteome</keyword>
<accession>T0HX43</accession>
<protein>
    <recommendedName>
        <fullName evidence="3">N-formylglutamate amidohydrolase</fullName>
    </recommendedName>
</protein>
<dbReference type="Proteomes" id="UP000015527">
    <property type="component" value="Unassembled WGS sequence"/>
</dbReference>
<dbReference type="AlphaFoldDB" id="T0HX43"/>
<gene>
    <name evidence="1" type="ORF">L284_07360</name>
</gene>
<evidence type="ECO:0000313" key="1">
    <source>
        <dbReference type="EMBL" id="EQB17647.1"/>
    </source>
</evidence>
<dbReference type="Pfam" id="PF05013">
    <property type="entry name" value="FGase"/>
    <property type="match status" value="1"/>
</dbReference>
<dbReference type="EMBL" id="ATHL01000054">
    <property type="protein sequence ID" value="EQB17647.1"/>
    <property type="molecule type" value="Genomic_DNA"/>
</dbReference>
<dbReference type="Gene3D" id="3.40.630.40">
    <property type="entry name" value="Zn-dependent exopeptidases"/>
    <property type="match status" value="1"/>
</dbReference>
<evidence type="ECO:0000313" key="2">
    <source>
        <dbReference type="Proteomes" id="UP000015527"/>
    </source>
</evidence>
<dbReference type="eggNOG" id="COG3741">
    <property type="taxonomic scope" value="Bacteria"/>
</dbReference>
<organism evidence="1 2">
    <name type="scientific">Novosphingobium lindaniclasticum LE124</name>
    <dbReference type="NCBI Taxonomy" id="1096930"/>
    <lineage>
        <taxon>Bacteria</taxon>
        <taxon>Pseudomonadati</taxon>
        <taxon>Pseudomonadota</taxon>
        <taxon>Alphaproteobacteria</taxon>
        <taxon>Sphingomonadales</taxon>
        <taxon>Sphingomonadaceae</taxon>
        <taxon>Novosphingobium</taxon>
    </lineage>
</organism>
<proteinExistence type="predicted"/>
<dbReference type="PATRIC" id="fig|1096930.3.peg.1449"/>
<reference evidence="1 2" key="1">
    <citation type="journal article" date="2013" name="Genome Announc.">
        <title>Genome Sequence of Novosphingobium lindaniclasticum LE124T, Isolated from a Hexachlorocyclohexane Dumpsite.</title>
        <authorList>
            <person name="Saxena A."/>
            <person name="Nayyar N."/>
            <person name="Sangwan N."/>
            <person name="Kumari R."/>
            <person name="Khurana J.P."/>
            <person name="Lal R."/>
        </authorList>
    </citation>
    <scope>NUCLEOTIDE SEQUENCE [LARGE SCALE GENOMIC DNA]</scope>
    <source>
        <strain evidence="1 2">LE124</strain>
    </source>
</reference>
<name>T0HX43_9SPHN</name>
<sequence>MGESGSLAAMIDSLREDNSQQGGGGSIPGTPGIPAFVLEALEPSDVPVLIAAPHAGRAYPARLLKDMRQPEIAAARLEDRFVDRVAKAVAREIGAPLIFAQAPRAMIDLNRAPDDVDWEMLPRNARPVGLRALQSRRVRSGLGLVPRRLPGLGDIWRGRLAEGDLQARIDCVHEPYHAAITRSLNVLRERWGAALLLDLHSMPPLMPRPGCEPARFVVGDRFGASCHGSLVATTFAHLTGEGWAAAHNRPYAGGYVLDRHGKPGESIHALQLEIDRSCYLDSRLLEPGPGMTDIVGLLAGLVRGLAATVCELAQDRGGRGWAQAAE</sequence>